<evidence type="ECO:0000256" key="1">
    <source>
        <dbReference type="ARBA" id="ARBA00004418"/>
    </source>
</evidence>
<keyword evidence="3 5" id="KW-0732">Signal</keyword>
<accession>A0ABW4B284</accession>
<dbReference type="Gene3D" id="3.40.190.10">
    <property type="entry name" value="Periplasmic binding protein-like II"/>
    <property type="match status" value="2"/>
</dbReference>
<feature type="chain" id="PRO_5045968773" evidence="5">
    <location>
        <begin position="24"/>
        <end position="348"/>
    </location>
</feature>
<protein>
    <submittedName>
        <fullName evidence="6">PotD/PotF family extracellular solute-binding protein</fullName>
    </submittedName>
</protein>
<name>A0ABW4B284_9GAMM</name>
<keyword evidence="7" id="KW-1185">Reference proteome</keyword>
<comment type="caution">
    <text evidence="6">The sequence shown here is derived from an EMBL/GenBank/DDBJ whole genome shotgun (WGS) entry which is preliminary data.</text>
</comment>
<dbReference type="InterPro" id="IPR001188">
    <property type="entry name" value="Sperm_putr-bd"/>
</dbReference>
<gene>
    <name evidence="6" type="ORF">ACFQ45_09545</name>
</gene>
<evidence type="ECO:0000313" key="6">
    <source>
        <dbReference type="EMBL" id="MFD1383611.1"/>
    </source>
</evidence>
<dbReference type="CDD" id="cd13590">
    <property type="entry name" value="PBP2_PotD_PotF_like"/>
    <property type="match status" value="1"/>
</dbReference>
<comment type="subcellular location">
    <subcellularLocation>
        <location evidence="1">Periplasm</location>
    </subcellularLocation>
</comment>
<dbReference type="Proteomes" id="UP001597059">
    <property type="component" value="Unassembled WGS sequence"/>
</dbReference>
<reference evidence="7" key="1">
    <citation type="journal article" date="2019" name="Int. J. Syst. Evol. Microbiol.">
        <title>The Global Catalogue of Microorganisms (GCM) 10K type strain sequencing project: providing services to taxonomists for standard genome sequencing and annotation.</title>
        <authorList>
            <consortium name="The Broad Institute Genomics Platform"/>
            <consortium name="The Broad Institute Genome Sequencing Center for Infectious Disease"/>
            <person name="Wu L."/>
            <person name="Ma J."/>
        </authorList>
    </citation>
    <scope>NUCLEOTIDE SEQUENCE [LARGE SCALE GENOMIC DNA]</scope>
    <source>
        <strain evidence="7">JCM 30774</strain>
    </source>
</reference>
<dbReference type="SUPFAM" id="SSF53850">
    <property type="entry name" value="Periplasmic binding protein-like II"/>
    <property type="match status" value="1"/>
</dbReference>
<dbReference type="PRINTS" id="PR00909">
    <property type="entry name" value="SPERMDNBNDNG"/>
</dbReference>
<proteinExistence type="predicted"/>
<evidence type="ECO:0000256" key="4">
    <source>
        <dbReference type="ARBA" id="ARBA00022764"/>
    </source>
</evidence>
<dbReference type="InterPro" id="IPR006059">
    <property type="entry name" value="SBP"/>
</dbReference>
<evidence type="ECO:0000256" key="5">
    <source>
        <dbReference type="SAM" id="SignalP"/>
    </source>
</evidence>
<organism evidence="6 7">
    <name type="scientific">Rhodanobacter aciditrophus</name>
    <dbReference type="NCBI Taxonomy" id="1623218"/>
    <lineage>
        <taxon>Bacteria</taxon>
        <taxon>Pseudomonadati</taxon>
        <taxon>Pseudomonadota</taxon>
        <taxon>Gammaproteobacteria</taxon>
        <taxon>Lysobacterales</taxon>
        <taxon>Rhodanobacteraceae</taxon>
        <taxon>Rhodanobacter</taxon>
    </lineage>
</organism>
<evidence type="ECO:0000256" key="3">
    <source>
        <dbReference type="ARBA" id="ARBA00022729"/>
    </source>
</evidence>
<dbReference type="PANTHER" id="PTHR30222">
    <property type="entry name" value="SPERMIDINE/PUTRESCINE-BINDING PERIPLASMIC PROTEIN"/>
    <property type="match status" value="1"/>
</dbReference>
<dbReference type="RefSeq" id="WP_377367043.1">
    <property type="nucleotide sequence ID" value="NZ_JBHTMN010000011.1"/>
</dbReference>
<dbReference type="PANTHER" id="PTHR30222:SF12">
    <property type="entry name" value="NORSPERMIDINE SENSOR"/>
    <property type="match status" value="1"/>
</dbReference>
<evidence type="ECO:0000313" key="7">
    <source>
        <dbReference type="Proteomes" id="UP001597059"/>
    </source>
</evidence>
<feature type="signal peptide" evidence="5">
    <location>
        <begin position="1"/>
        <end position="23"/>
    </location>
</feature>
<evidence type="ECO:0000256" key="2">
    <source>
        <dbReference type="ARBA" id="ARBA00022448"/>
    </source>
</evidence>
<dbReference type="EMBL" id="JBHTMN010000011">
    <property type="protein sequence ID" value="MFD1383611.1"/>
    <property type="molecule type" value="Genomic_DNA"/>
</dbReference>
<sequence>MPKAISCMSLLLCLFIQASHAHATSSKRPLNLLIWEDFLDEQVIEQWERETGIPIKQTYYDDEAQRNLVLSSSSKSNFDLVIVDQTSINVLGQAGYIYPVEPSYKPQYWQESCGVYGRAYAWGTYGIGYRTDKLSSPINSWGDLMFPKNNLRGHISMLGQADELITSALAALEYPISASDEPSLREAFTLLKQQSSFVVTYDYIYSYVVENPESDEVWAAPMYSGDHEGLNEIQGIDSWTYVIPEEGAIVWMDCLAIVASSGKKSEAQDFIDFLSREDITALNTEALGVATPFIDAVALQNEDFQSNRNVYLQDETLEKAKLFAPLAGDDMLKRIRIKDALIRYYDSN</sequence>
<dbReference type="Pfam" id="PF13416">
    <property type="entry name" value="SBP_bac_8"/>
    <property type="match status" value="1"/>
</dbReference>
<keyword evidence="4" id="KW-0574">Periplasm</keyword>
<keyword evidence="2" id="KW-0813">Transport</keyword>